<evidence type="ECO:0000313" key="2">
    <source>
        <dbReference type="Proteomes" id="UP000192328"/>
    </source>
</evidence>
<comment type="caution">
    <text evidence="1">The sequence shown here is derived from an EMBL/GenBank/DDBJ whole genome shotgun (WGS) entry which is preliminary data.</text>
</comment>
<proteinExistence type="predicted"/>
<gene>
    <name evidence="1" type="ORF">SAMN06297397_1936</name>
</gene>
<accession>A0AC61PMB5</accession>
<organism evidence="1 2">
    <name type="scientific">Aristaeella lactis</name>
    <dbReference type="NCBI Taxonomy" id="3046383"/>
    <lineage>
        <taxon>Bacteria</taxon>
        <taxon>Bacillati</taxon>
        <taxon>Bacillota</taxon>
        <taxon>Clostridia</taxon>
        <taxon>Eubacteriales</taxon>
        <taxon>Aristaeellaceae</taxon>
        <taxon>Aristaeella</taxon>
    </lineage>
</organism>
<keyword evidence="2" id="KW-1185">Reference proteome</keyword>
<reference evidence="1" key="1">
    <citation type="submission" date="2017-04" db="EMBL/GenBank/DDBJ databases">
        <authorList>
            <person name="Varghese N."/>
            <person name="Submissions S."/>
        </authorList>
    </citation>
    <scope>NUCLEOTIDE SEQUENCE</scope>
    <source>
        <strain evidence="1">WTE2008</strain>
    </source>
</reference>
<sequence length="403" mass="43383">MNVLIQPGTARGTVAAPPSKSMAHRLLICAALSEGESTVYGVDRSEDILATSDCLSALGASLNWEGTTVHIKGCDPRRSGPAVLNCRESGSTLRFMIPLCMLSGNPMILKGSPTLLSRPLSVYEDLCRDRGLTFTRTEEGLLVQGRLTSGEYTVPGSISSQFITGLLFALPLLDGESRIRLLPPVESGSYLSLTLQALQDAGVQVSTPDEYTLDIAGNAAFSARCTEVEGDYSNAAFFDALNSIGGEVTVTGLREDSLQGDRVYQDYFSRLVKGPTELDLTDCPDLAPVLFAVAALCRGAVFTGTRRLRFKESDRGAVMALEMAKFGITLETEENRIIVPAGSIHAPEELLDSHNDHRIAMALSLLCTRTGGEIHCAEAVRKSFPDYWQKLQSLGIDVSILNS</sequence>
<evidence type="ECO:0000313" key="1">
    <source>
        <dbReference type="EMBL" id="SMC67430.1"/>
    </source>
</evidence>
<dbReference type="Proteomes" id="UP000192328">
    <property type="component" value="Unassembled WGS sequence"/>
</dbReference>
<protein>
    <submittedName>
        <fullName evidence="1">3-phosphoshikimate 1-carboxyvinyltransferase</fullName>
    </submittedName>
</protein>
<dbReference type="EMBL" id="FWXZ01000003">
    <property type="protein sequence ID" value="SMC67430.1"/>
    <property type="molecule type" value="Genomic_DNA"/>
</dbReference>
<name>A0AC61PMB5_9FIRM</name>